<comment type="caution">
    <text evidence="1">The sequence shown here is derived from an EMBL/GenBank/DDBJ whole genome shotgun (WGS) entry which is preliminary data.</text>
</comment>
<reference evidence="1" key="1">
    <citation type="journal article" date="2020" name="Nat. Commun.">
        <title>Large-scale genome sequencing of mycorrhizal fungi provides insights into the early evolution of symbiotic traits.</title>
        <authorList>
            <person name="Miyauchi S."/>
            <person name="Kiss E."/>
            <person name="Kuo A."/>
            <person name="Drula E."/>
            <person name="Kohler A."/>
            <person name="Sanchez-Garcia M."/>
            <person name="Morin E."/>
            <person name="Andreopoulos B."/>
            <person name="Barry K.W."/>
            <person name="Bonito G."/>
            <person name="Buee M."/>
            <person name="Carver A."/>
            <person name="Chen C."/>
            <person name="Cichocki N."/>
            <person name="Clum A."/>
            <person name="Culley D."/>
            <person name="Crous P.W."/>
            <person name="Fauchery L."/>
            <person name="Girlanda M."/>
            <person name="Hayes R.D."/>
            <person name="Keri Z."/>
            <person name="LaButti K."/>
            <person name="Lipzen A."/>
            <person name="Lombard V."/>
            <person name="Magnuson J."/>
            <person name="Maillard F."/>
            <person name="Murat C."/>
            <person name="Nolan M."/>
            <person name="Ohm R.A."/>
            <person name="Pangilinan J."/>
            <person name="Pereira M.F."/>
            <person name="Perotto S."/>
            <person name="Peter M."/>
            <person name="Pfister S."/>
            <person name="Riley R."/>
            <person name="Sitrit Y."/>
            <person name="Stielow J.B."/>
            <person name="Szollosi G."/>
            <person name="Zifcakova L."/>
            <person name="Stursova M."/>
            <person name="Spatafora J.W."/>
            <person name="Tedersoo L."/>
            <person name="Vaario L.M."/>
            <person name="Yamada A."/>
            <person name="Yan M."/>
            <person name="Wang P."/>
            <person name="Xu J."/>
            <person name="Bruns T."/>
            <person name="Baldrian P."/>
            <person name="Vilgalys R."/>
            <person name="Dunand C."/>
            <person name="Henrissat B."/>
            <person name="Grigoriev I.V."/>
            <person name="Hibbett D."/>
            <person name="Nagy L.G."/>
            <person name="Martin F.M."/>
        </authorList>
    </citation>
    <scope>NUCLEOTIDE SEQUENCE</scope>
    <source>
        <strain evidence="1">UP504</strain>
    </source>
</reference>
<sequence>MQEDTVSHSLCSSHTISLLVSHLPSSTLFQPYFQTPTQSGRGYLWLGFASHSRVQNRNKIVK</sequence>
<dbReference type="AlphaFoldDB" id="A0A9P6AXJ4"/>
<name>A0A9P6AXJ4_9AGAM</name>
<proteinExistence type="predicted"/>
<dbReference type="EMBL" id="MU128969">
    <property type="protein sequence ID" value="KAF9513725.1"/>
    <property type="molecule type" value="Genomic_DNA"/>
</dbReference>
<organism evidence="1 2">
    <name type="scientific">Hydnum rufescens UP504</name>
    <dbReference type="NCBI Taxonomy" id="1448309"/>
    <lineage>
        <taxon>Eukaryota</taxon>
        <taxon>Fungi</taxon>
        <taxon>Dikarya</taxon>
        <taxon>Basidiomycota</taxon>
        <taxon>Agaricomycotina</taxon>
        <taxon>Agaricomycetes</taxon>
        <taxon>Cantharellales</taxon>
        <taxon>Hydnaceae</taxon>
        <taxon>Hydnum</taxon>
    </lineage>
</organism>
<evidence type="ECO:0000313" key="1">
    <source>
        <dbReference type="EMBL" id="KAF9513725.1"/>
    </source>
</evidence>
<evidence type="ECO:0000313" key="2">
    <source>
        <dbReference type="Proteomes" id="UP000886523"/>
    </source>
</evidence>
<dbReference type="Proteomes" id="UP000886523">
    <property type="component" value="Unassembled WGS sequence"/>
</dbReference>
<accession>A0A9P6AXJ4</accession>
<keyword evidence="2" id="KW-1185">Reference proteome</keyword>
<gene>
    <name evidence="1" type="ORF">BS47DRAFT_1343986</name>
</gene>
<protein>
    <submittedName>
        <fullName evidence="1">Uncharacterized protein</fullName>
    </submittedName>
</protein>